<dbReference type="Gene3D" id="2.120.10.10">
    <property type="match status" value="1"/>
</dbReference>
<evidence type="ECO:0000313" key="2">
    <source>
        <dbReference type="Proteomes" id="UP000750502"/>
    </source>
</evidence>
<organism evidence="1 2">
    <name type="scientific">Fusarium xylarioides</name>
    <dbReference type="NCBI Taxonomy" id="221167"/>
    <lineage>
        <taxon>Eukaryota</taxon>
        <taxon>Fungi</taxon>
        <taxon>Dikarya</taxon>
        <taxon>Ascomycota</taxon>
        <taxon>Pezizomycotina</taxon>
        <taxon>Sordariomycetes</taxon>
        <taxon>Hypocreomycetidae</taxon>
        <taxon>Hypocreales</taxon>
        <taxon>Nectriaceae</taxon>
        <taxon>Fusarium</taxon>
        <taxon>Fusarium fujikuroi species complex</taxon>
    </lineage>
</organism>
<dbReference type="SUPFAM" id="SSF75005">
    <property type="entry name" value="Arabinanase/levansucrase/invertase"/>
    <property type="match status" value="1"/>
</dbReference>
<accession>A0A9P7L0C8</accession>
<sequence length="267" mass="29659">MLVLSETFGGYPAGTVLMAGMSVPPDYSQGRMELYASTDGGLTWRYVSRIAEGGRMTTKNGDKAIWEPFLLVHGDQLICYYSDQRNPLHGQKLVHTTTRNLRDWTPVTDDVAFPKYTARPGMAVVAHIRETGKYIMTFEYVGSPTGGSPVWCKIADDPLSFARATAYPIKSSDGEIPDSSPYTIWVDVSSMSRSSGMLIMNAASHNQIWINDASANPSNWTLFPSGQKRAHTRKLEVITNPKGVRKLMNCELESTPRQILNQEVLTF</sequence>
<dbReference type="EMBL" id="JADFTT010000685">
    <property type="protein sequence ID" value="KAG5759278.1"/>
    <property type="molecule type" value="Genomic_DNA"/>
</dbReference>
<dbReference type="InterPro" id="IPR023296">
    <property type="entry name" value="Glyco_hydro_beta-prop_sf"/>
</dbReference>
<reference evidence="1" key="1">
    <citation type="journal article" date="2020" name="bioRxiv">
        <title>Historical genomics reveals the evolutionary mechanisms behind multiple outbreaks of the host-specific coffee wilt pathogen Fusarium xylarioides.</title>
        <authorList>
            <person name="Peck D."/>
            <person name="Nowell R.W."/>
            <person name="Flood J."/>
            <person name="Ryan M.J."/>
            <person name="Barraclough T.G."/>
        </authorList>
    </citation>
    <scope>NUCLEOTIDE SEQUENCE</scope>
    <source>
        <strain evidence="1">IMI 127659i</strain>
    </source>
</reference>
<gene>
    <name evidence="1" type="ORF">H9Q72_012591</name>
</gene>
<dbReference type="OrthoDB" id="2130735at2759"/>
<dbReference type="PANTHER" id="PTHR38792:SF3">
    <property type="entry name" value="BNR_ASP-BOX REPEAT DOMAIN PROTEIN (AFU_ORTHOLOGUE AFUA_7G06430)-RELATED"/>
    <property type="match status" value="1"/>
</dbReference>
<dbReference type="AlphaFoldDB" id="A0A9P7L0C8"/>
<proteinExistence type="predicted"/>
<dbReference type="PANTHER" id="PTHR38792">
    <property type="entry name" value="BNR/ASP-BOX REPEAT DOMAIN PROTEIN (AFU_ORTHOLOGUE AFUA_7G06430)-RELATED"/>
    <property type="match status" value="1"/>
</dbReference>
<dbReference type="Proteomes" id="UP000750502">
    <property type="component" value="Unassembled WGS sequence"/>
</dbReference>
<protein>
    <submittedName>
        <fullName evidence="1">Uncharacterized protein</fullName>
    </submittedName>
</protein>
<keyword evidence="2" id="KW-1185">Reference proteome</keyword>
<reference evidence="1" key="2">
    <citation type="submission" date="2020-10" db="EMBL/GenBank/DDBJ databases">
        <authorList>
            <person name="Peck L.D."/>
            <person name="Nowell R.W."/>
            <person name="Flood J."/>
            <person name="Ryan M.J."/>
            <person name="Barraclough T.G."/>
        </authorList>
    </citation>
    <scope>NUCLEOTIDE SEQUENCE</scope>
    <source>
        <strain evidence="1">IMI 127659i</strain>
    </source>
</reference>
<comment type="caution">
    <text evidence="1">The sequence shown here is derived from an EMBL/GenBank/DDBJ whole genome shotgun (WGS) entry which is preliminary data.</text>
</comment>
<name>A0A9P7L0C8_9HYPO</name>
<evidence type="ECO:0000313" key="1">
    <source>
        <dbReference type="EMBL" id="KAG5759278.1"/>
    </source>
</evidence>